<dbReference type="Pfam" id="PF00550">
    <property type="entry name" value="PP-binding"/>
    <property type="match status" value="3"/>
</dbReference>
<accession>A0A1E7LA07</accession>
<organism evidence="11 12">
    <name type="scientific">Streptomyces nanshensis</name>
    <dbReference type="NCBI Taxonomy" id="518642"/>
    <lineage>
        <taxon>Bacteria</taxon>
        <taxon>Bacillati</taxon>
        <taxon>Actinomycetota</taxon>
        <taxon>Actinomycetes</taxon>
        <taxon>Kitasatosporales</taxon>
        <taxon>Streptomycetaceae</taxon>
        <taxon>Streptomyces</taxon>
    </lineage>
</organism>
<evidence type="ECO:0000256" key="8">
    <source>
        <dbReference type="ARBA" id="ARBA00033440"/>
    </source>
</evidence>
<dbReference type="GO" id="GO:0005737">
    <property type="term" value="C:cytoplasm"/>
    <property type="evidence" value="ECO:0007669"/>
    <property type="project" value="TreeGrafter"/>
</dbReference>
<dbReference type="InterPro" id="IPR042099">
    <property type="entry name" value="ANL_N_sf"/>
</dbReference>
<dbReference type="PROSITE" id="PS00455">
    <property type="entry name" value="AMP_BINDING"/>
    <property type="match status" value="2"/>
</dbReference>
<name>A0A1E7LA07_9ACTN</name>
<dbReference type="InterPro" id="IPR020806">
    <property type="entry name" value="PKS_PP-bd"/>
</dbReference>
<evidence type="ECO:0000313" key="11">
    <source>
        <dbReference type="EMBL" id="OEV12823.1"/>
    </source>
</evidence>
<reference evidence="11 12" key="1">
    <citation type="journal article" date="2016" name="Front. Microbiol.">
        <title>Comparative Genomics Analysis of Streptomyces Species Reveals Their Adaptation to the Marine Environment and Their Diversity at the Genomic Level.</title>
        <authorList>
            <person name="Tian X."/>
            <person name="Zhang Z."/>
            <person name="Yang T."/>
            <person name="Chen M."/>
            <person name="Li J."/>
            <person name="Chen F."/>
            <person name="Yang J."/>
            <person name="Li W."/>
            <person name="Zhang B."/>
            <person name="Zhang Z."/>
            <person name="Wu J."/>
            <person name="Zhang C."/>
            <person name="Long L."/>
            <person name="Xiao J."/>
        </authorList>
    </citation>
    <scope>NUCLEOTIDE SEQUENCE [LARGE SCALE GENOMIC DNA]</scope>
    <source>
        <strain evidence="11 12">SCSIO 10429</strain>
    </source>
</reference>
<dbReference type="PROSITE" id="PS00012">
    <property type="entry name" value="PHOSPHOPANTETHEINE"/>
    <property type="match status" value="1"/>
</dbReference>
<dbReference type="Gene3D" id="3.40.50.12780">
    <property type="entry name" value="N-terminal domain of ligase-like"/>
    <property type="match status" value="2"/>
</dbReference>
<dbReference type="Pfam" id="PF00501">
    <property type="entry name" value="AMP-binding"/>
    <property type="match status" value="2"/>
</dbReference>
<dbReference type="FunFam" id="3.30.559.10:FF:000023">
    <property type="entry name" value="Non-ribosomal peptide synthetase"/>
    <property type="match status" value="2"/>
</dbReference>
<evidence type="ECO:0000256" key="3">
    <source>
        <dbReference type="ARBA" id="ARBA00007380"/>
    </source>
</evidence>
<evidence type="ECO:0000256" key="5">
    <source>
        <dbReference type="ARBA" id="ARBA00022450"/>
    </source>
</evidence>
<feature type="domain" description="Carrier" evidence="10">
    <location>
        <begin position="2454"/>
        <end position="2529"/>
    </location>
</feature>
<dbReference type="InterPro" id="IPR006162">
    <property type="entry name" value="Ppantetheine_attach_site"/>
</dbReference>
<evidence type="ECO:0000259" key="10">
    <source>
        <dbReference type="PROSITE" id="PS50075"/>
    </source>
</evidence>
<dbReference type="PROSITE" id="PS50075">
    <property type="entry name" value="CARRIER"/>
    <property type="match status" value="3"/>
</dbReference>
<dbReference type="InterPro" id="IPR020845">
    <property type="entry name" value="AMP-binding_CS"/>
</dbReference>
<dbReference type="RefSeq" id="WP_070015630.1">
    <property type="nucleotide sequence ID" value="NZ_LJGW01000111.1"/>
</dbReference>
<keyword evidence="6" id="KW-0597">Phosphoprotein</keyword>
<dbReference type="CDD" id="cd19535">
    <property type="entry name" value="Cyc_NRPS"/>
    <property type="match status" value="2"/>
</dbReference>
<dbReference type="InterPro" id="IPR023213">
    <property type="entry name" value="CAT-like_dom_sf"/>
</dbReference>
<dbReference type="SUPFAM" id="SSF52777">
    <property type="entry name" value="CoA-dependent acyltransferases"/>
    <property type="match status" value="4"/>
</dbReference>
<evidence type="ECO:0000256" key="4">
    <source>
        <dbReference type="ARBA" id="ARBA00016743"/>
    </source>
</evidence>
<dbReference type="InterPro" id="IPR001242">
    <property type="entry name" value="Condensation_dom"/>
</dbReference>
<dbReference type="FunFam" id="3.30.559.30:FF:000006">
    <property type="entry name" value="Yersiniabactin polyketide/non-ribosomal peptide synthetase"/>
    <property type="match status" value="2"/>
</dbReference>
<keyword evidence="5" id="KW-0596">Phosphopantetheine</keyword>
<dbReference type="GO" id="GO:0000036">
    <property type="term" value="F:acyl carrier activity"/>
    <property type="evidence" value="ECO:0007669"/>
    <property type="project" value="TreeGrafter"/>
</dbReference>
<dbReference type="SUPFAM" id="SSF47336">
    <property type="entry name" value="ACP-like"/>
    <property type="match status" value="3"/>
</dbReference>
<dbReference type="InterPro" id="IPR009081">
    <property type="entry name" value="PP-bd_ACP"/>
</dbReference>
<sequence length="2544" mass="275534">MSQEHAAQTANAHPRLDLRGAVAEALGIAAEDIHEETPLIQLGLDSLTMMRLAGTCRRAGLDVGFAELIAEPTLAAWNRLVADRQGDGEAAAAGDSDEREFDAAAPFDLALMQHAYWVGRSREQRLGGVAAHFYHEFDGTNVEPGRLESAVRTLLARHGMLRVSILDDGRQRILPTSPWPGLRIHDLRGLDPHEARRRLETLRRELSHRHMDISAGEVFDVQLSLLPDALRHGGTRLHVNLDMIAADALSLRVLLHDLAAAYADPATPLPALDYSYPRYLAEREAARTAPARAAVREADRQYWQERLPELPVAPRLPAAAEYDGTAVGRVVRRHRHLEAERTRRLEQAARDHGLTPAMALAAVFAETLEAFSAEPEFLLNLPLFDREPLHDHVTSLVGDFTSSVLLAWHGRQHGTFAERATRLQEQFHQDVAHAGYSGVEVLRDASRLRGEQVLAPVVYTSALGLGELFADTVRESFGEPSWIISQGPQVWLDAQVTEVAGGLLINWDAREDAFAPGVLDAMFDAYTGLLDRLLAGPDAWSAPVPALLPEEQLRLREKADDGWQPPEARLHDAFFAHAAEDPEALALVGEHGLSMTYGELAERALRVAGHLRSSGVAPGDLVALTLPKGTDQIVAVLGILAAGAAYLPLGVDQPAARRDRILAAAGTRLVLDDLSVCRNAEPLPAPVPGDASDLAYVIHTSGSTGEPKGVEITHKAALNTVADLNDRFVVGGSDRLLALSALDFDLSVYDVFGSLTAGGALVCVEEAARRDAVAWAELARIHRVTVVNCVPALLDMLITAAGPEGLPDLRLTLLGGDWIPLDLPGRVRGAAPDCRFVALGGTTETAIHSTLCEVERVPAAWTSVPYGTPLRGVGCRAVDPHGRDRPDWVPGELWIGGAGVARGYRGDEARTAEKFTAVDGTDWYRTGDLVRYWPDGTLEFLGRADQQVKIRGHRVELGEIEAVLAAAPGVERAVAVVDEDGRLGVAVTGVADPAQVRAHAAGQLPAAMVPERCLVTAEFPLTSNGKTDRGAVRRLLTQCDARSEVRAVTPPRGEREQQVADVWSSVLHLDGIGRENDFFALGGDSLLATRMIARLRGDGHGGVQLSELFAAPVLADFAALLTPDGRRPAPRPLISDPESRHEPFPLTDVQRAYWLGRGEDFTLGGIGCHFYREYDVEDLDVERLEAALDRLVARHEMLRAVVDDSGEQRVLPQVPRFHVEIEEAGPDMEAACTRLRDTASHQVFDPGTWPLFAVRGVRSGAQTRIGIGIDNIALDALSILVFYAELSALYTDPEAELPPVEVSFRDYVHTCGPDPETAAAARDYWSEQLDRLPPPPALPLAKDPSEVARPRFVRHAAHIAPERWQALTGRARDAGLTPSGVLLTAFAEVLGRWSARPELTLNLTLFDRRDVHPDIGNVLGDFTSLMLVSSRPRAEESWLARARRVQRELWRSLDHREVSAVWVLRELARRTGTPETTMPVVFTSALGLGGDSPGAPFERDVWGISQTPQVWLDHQVTEDADGVHLNWDVVEELFPDGFVEAMFAAYTRLLEWLAEHDWNEPVPDLLPDAQRAVRTGVNDTGDGVPGLLHRDFFCRAAEQPDRTALLWGEDGRMSYGELAHRALRLAAVLSEHGVARGEPVAVSMPKGSEQITAVLGVLAAGAAYVPVGVDQPPARQERIHRTAGTRLVVTGSADAAPSGSGPSTPDGIRRLSVDAVPSGGAADGPVDVPVDALAYVIFTSGSTGDPKGVEITHRAAANTVTDINQRYGVGERDRVLAVSALDFDLSVYDIFGLLSAGGALVLIDEEDRRDARRWLDLVRQHRVTVWNTVPALLDMLLVVAEAAQPADSLELALVSGDWVGLDLPGRLADQSPWARFVALGGATEAAIWSNAFEVAEVVRDWPSIPYGHPLRGQRYRVVDTHGRDCPDRVPGELWIGGAGLARGYRGAPELTEERFVEDRGERWYRTGDLGRYWPDGTLEFLGRADQQVKIRGHRIELGEIEAALLETPGVGHSVVTVAGDGASRRLVAAVVPAAAPASDPVSDPVKQGQPPSSTEEFRRRARERESAVAESFLARLLHLDDLSGQESLTVAQWAGRVRAAEPHLPVLRLWLKWLAERKVLLATPTGYAPGPEAGAALVGRLLEQHDAYGELLAQAQRRLTDRLGDFREILAGRLDPSVLLDDDILAPSRLSAADPGTATAIDDVAAIVADSTAGADRPLELAVLGSQPGAVGRLLEDLTQDQVRCTLLDNDPDQVEKAARSFTGSAHEVACRRLPGLAVPEELRHRFDAVVLDHVLHRSPEPSRGPALAALLTRPGGLLVAVERSELTPVALLTAGLLDGGYAAFDRERRTAGTPTLAAARWAGLLSAAGYRNFTHRPVHTSFTEVLTARRSPHAADLDPTSLRDHAAAYLPAHMLPDRITVLPWLPLGANGKVDRSAVAAAAGLGQSDTPDEPPQGELEEAVAGIWCELLDVAAVGRRQNFFALGGDSLLATRFLTRLAQRFGVRLPLRRMFQGPTPEQIAQTLSRELDAHQGSLEETEEGVL</sequence>
<feature type="domain" description="Carrier" evidence="10">
    <location>
        <begin position="12"/>
        <end position="85"/>
    </location>
</feature>
<dbReference type="GO" id="GO:0031177">
    <property type="term" value="F:phosphopantetheine binding"/>
    <property type="evidence" value="ECO:0007669"/>
    <property type="project" value="InterPro"/>
</dbReference>
<comment type="pathway">
    <text evidence="2">Siderophore biosynthesis; mycobactin biosynthesis.</text>
</comment>
<feature type="region of interest" description="Disordered" evidence="9">
    <location>
        <begin position="2036"/>
        <end position="2061"/>
    </location>
</feature>
<evidence type="ECO:0000313" key="12">
    <source>
        <dbReference type="Proteomes" id="UP000176005"/>
    </source>
</evidence>
<dbReference type="PANTHER" id="PTHR45527:SF10">
    <property type="entry name" value="PYOCHELIN SYNTHASE PCHF"/>
    <property type="match status" value="1"/>
</dbReference>
<dbReference type="InterPro" id="IPR057737">
    <property type="entry name" value="Condensation_MtbB-like"/>
</dbReference>
<comment type="cofactor">
    <cofactor evidence="1">
        <name>pantetheine 4'-phosphate</name>
        <dbReference type="ChEBI" id="CHEBI:47942"/>
    </cofactor>
</comment>
<dbReference type="InterPro" id="IPR000873">
    <property type="entry name" value="AMP-dep_synth/lig_dom"/>
</dbReference>
<dbReference type="CDD" id="cd12114">
    <property type="entry name" value="A_NRPS_TlmIV_like"/>
    <property type="match status" value="2"/>
</dbReference>
<dbReference type="NCBIfam" id="TIGR01733">
    <property type="entry name" value="AA-adenyl-dom"/>
    <property type="match status" value="2"/>
</dbReference>
<comment type="caution">
    <text evidence="11">The sequence shown here is derived from an EMBL/GenBank/DDBJ whole genome shotgun (WGS) entry which is preliminary data.</text>
</comment>
<gene>
    <name evidence="11" type="ORF">AN218_06295</name>
</gene>
<comment type="similarity">
    <text evidence="3">Belongs to the ATP-dependent AMP-binding enzyme family. MbtB subfamily.</text>
</comment>
<dbReference type="Gene3D" id="3.40.50.150">
    <property type="entry name" value="Vaccinia Virus protein VP39"/>
    <property type="match status" value="1"/>
</dbReference>
<dbReference type="Gene3D" id="3.30.300.30">
    <property type="match status" value="3"/>
</dbReference>
<dbReference type="Gene3D" id="3.30.559.30">
    <property type="entry name" value="Nonribosomal peptide synthetase, condensation domain"/>
    <property type="match status" value="2"/>
</dbReference>
<keyword evidence="7" id="KW-0436">Ligase</keyword>
<dbReference type="Pfam" id="PF13193">
    <property type="entry name" value="AMP-binding_C"/>
    <property type="match status" value="1"/>
</dbReference>
<dbReference type="SUPFAM" id="SSF56801">
    <property type="entry name" value="Acetyl-CoA synthetase-like"/>
    <property type="match status" value="2"/>
</dbReference>
<dbReference type="Pfam" id="PF00668">
    <property type="entry name" value="Condensation"/>
    <property type="match status" value="2"/>
</dbReference>
<proteinExistence type="inferred from homology"/>
<dbReference type="GO" id="GO:0017000">
    <property type="term" value="P:antibiotic biosynthetic process"/>
    <property type="evidence" value="ECO:0007669"/>
    <property type="project" value="UniProtKB-ARBA"/>
</dbReference>
<dbReference type="InterPro" id="IPR025110">
    <property type="entry name" value="AMP-bd_C"/>
</dbReference>
<dbReference type="EMBL" id="LJGW01000111">
    <property type="protein sequence ID" value="OEV12823.1"/>
    <property type="molecule type" value="Genomic_DNA"/>
</dbReference>
<feature type="domain" description="Carrier" evidence="10">
    <location>
        <begin position="1050"/>
        <end position="1125"/>
    </location>
</feature>
<dbReference type="Gene3D" id="1.10.1200.10">
    <property type="entry name" value="ACP-like"/>
    <property type="match status" value="3"/>
</dbReference>
<dbReference type="InterPro" id="IPR010071">
    <property type="entry name" value="AA_adenyl_dom"/>
</dbReference>
<dbReference type="SMART" id="SM00823">
    <property type="entry name" value="PKS_PP"/>
    <property type="match status" value="3"/>
</dbReference>
<evidence type="ECO:0000256" key="9">
    <source>
        <dbReference type="SAM" id="MobiDB-lite"/>
    </source>
</evidence>
<dbReference type="GO" id="GO:0044550">
    <property type="term" value="P:secondary metabolite biosynthetic process"/>
    <property type="evidence" value="ECO:0007669"/>
    <property type="project" value="TreeGrafter"/>
</dbReference>
<dbReference type="SUPFAM" id="SSF53335">
    <property type="entry name" value="S-adenosyl-L-methionine-dependent methyltransferases"/>
    <property type="match status" value="1"/>
</dbReference>
<dbReference type="InterPro" id="IPR036736">
    <property type="entry name" value="ACP-like_sf"/>
</dbReference>
<protein>
    <recommendedName>
        <fullName evidence="4">Phenyloxazoline synthase MbtB</fullName>
    </recommendedName>
    <alternativeName>
        <fullName evidence="8">Mycobactin synthetase protein B</fullName>
    </alternativeName>
</protein>
<keyword evidence="12" id="KW-1185">Reference proteome</keyword>
<evidence type="ECO:0000256" key="1">
    <source>
        <dbReference type="ARBA" id="ARBA00001957"/>
    </source>
</evidence>
<dbReference type="PATRIC" id="fig|518642.10.peg.6820"/>
<dbReference type="Gene3D" id="3.30.559.10">
    <property type="entry name" value="Chloramphenicol acetyltransferase-like domain"/>
    <property type="match status" value="2"/>
</dbReference>
<dbReference type="GO" id="GO:0016874">
    <property type="term" value="F:ligase activity"/>
    <property type="evidence" value="ECO:0007669"/>
    <property type="project" value="UniProtKB-KW"/>
</dbReference>
<dbReference type="FunFam" id="3.40.50.12780:FF:000012">
    <property type="entry name" value="Non-ribosomal peptide synthetase"/>
    <property type="match status" value="2"/>
</dbReference>
<dbReference type="PANTHER" id="PTHR45527">
    <property type="entry name" value="NONRIBOSOMAL PEPTIDE SYNTHETASE"/>
    <property type="match status" value="1"/>
</dbReference>
<dbReference type="Proteomes" id="UP000176005">
    <property type="component" value="Unassembled WGS sequence"/>
</dbReference>
<feature type="compositionally biased region" description="Low complexity" evidence="9">
    <location>
        <begin position="2036"/>
        <end position="2045"/>
    </location>
</feature>
<evidence type="ECO:0000256" key="6">
    <source>
        <dbReference type="ARBA" id="ARBA00022553"/>
    </source>
</evidence>
<dbReference type="FunFam" id="1.10.1200.10:FF:000016">
    <property type="entry name" value="Non-ribosomal peptide synthase"/>
    <property type="match status" value="1"/>
</dbReference>
<dbReference type="InterPro" id="IPR029063">
    <property type="entry name" value="SAM-dependent_MTases_sf"/>
</dbReference>
<evidence type="ECO:0000256" key="2">
    <source>
        <dbReference type="ARBA" id="ARBA00005102"/>
    </source>
</evidence>
<evidence type="ECO:0000256" key="7">
    <source>
        <dbReference type="ARBA" id="ARBA00022598"/>
    </source>
</evidence>
<dbReference type="InterPro" id="IPR045851">
    <property type="entry name" value="AMP-bd_C_sf"/>
</dbReference>
<dbReference type="GO" id="GO:0043041">
    <property type="term" value="P:amino acid activation for nonribosomal peptide biosynthetic process"/>
    <property type="evidence" value="ECO:0007669"/>
    <property type="project" value="TreeGrafter"/>
</dbReference>